<evidence type="ECO:0000256" key="1">
    <source>
        <dbReference type="SAM" id="MobiDB-lite"/>
    </source>
</evidence>
<gene>
    <name evidence="2" type="ORF">AFUS01_LOCUS23340</name>
</gene>
<organism evidence="2 3">
    <name type="scientific">Allacma fusca</name>
    <dbReference type="NCBI Taxonomy" id="39272"/>
    <lineage>
        <taxon>Eukaryota</taxon>
        <taxon>Metazoa</taxon>
        <taxon>Ecdysozoa</taxon>
        <taxon>Arthropoda</taxon>
        <taxon>Hexapoda</taxon>
        <taxon>Collembola</taxon>
        <taxon>Symphypleona</taxon>
        <taxon>Sminthuridae</taxon>
        <taxon>Allacma</taxon>
    </lineage>
</organism>
<evidence type="ECO:0000313" key="3">
    <source>
        <dbReference type="Proteomes" id="UP000708208"/>
    </source>
</evidence>
<dbReference type="EMBL" id="CAJVCH010280046">
    <property type="protein sequence ID" value="CAG7734983.1"/>
    <property type="molecule type" value="Genomic_DNA"/>
</dbReference>
<dbReference type="Proteomes" id="UP000708208">
    <property type="component" value="Unassembled WGS sequence"/>
</dbReference>
<feature type="non-terminal residue" evidence="2">
    <location>
        <position position="1"/>
    </location>
</feature>
<feature type="compositionally biased region" description="Low complexity" evidence="1">
    <location>
        <begin position="180"/>
        <end position="192"/>
    </location>
</feature>
<protein>
    <submittedName>
        <fullName evidence="2">Uncharacterized protein</fullName>
    </submittedName>
</protein>
<reference evidence="2" key="1">
    <citation type="submission" date="2021-06" db="EMBL/GenBank/DDBJ databases">
        <authorList>
            <person name="Hodson N. C."/>
            <person name="Mongue J. A."/>
            <person name="Jaron S. K."/>
        </authorList>
    </citation>
    <scope>NUCLEOTIDE SEQUENCE</scope>
</reference>
<feature type="region of interest" description="Disordered" evidence="1">
    <location>
        <begin position="180"/>
        <end position="222"/>
    </location>
</feature>
<sequence length="253" mass="25322">LAVVVALSGSASATIARLGLGGGPMYTGSGVGPLWLFRSSADNAAIVKDGFQGHPIARTLFTAFGDELPNLRDDVIRRLKDQAATNAISGSTQSRSGISGLLQNPFIGSVISPSNWRLDRENGKKEIEEPFKRNGLLSSVTSGLGGALGGLGGGGGGGSGGGLLGSLGGLVSSFTGGGSSSSSFGGSSSGSSSSGGGFRITADSATRAPVSPSINSVEESPSVAPALLRPADNFPAPISIAQKIQVFFWGWRP</sequence>
<keyword evidence="3" id="KW-1185">Reference proteome</keyword>
<evidence type="ECO:0000313" key="2">
    <source>
        <dbReference type="EMBL" id="CAG7734983.1"/>
    </source>
</evidence>
<dbReference type="OrthoDB" id="10154535at2759"/>
<comment type="caution">
    <text evidence="2">The sequence shown here is derived from an EMBL/GenBank/DDBJ whole genome shotgun (WGS) entry which is preliminary data.</text>
</comment>
<dbReference type="AlphaFoldDB" id="A0A8J2KEW7"/>
<proteinExistence type="predicted"/>
<accession>A0A8J2KEW7</accession>
<name>A0A8J2KEW7_9HEXA</name>